<protein>
    <submittedName>
        <fullName evidence="2">Uncharacterized protein</fullName>
    </submittedName>
</protein>
<dbReference type="AlphaFoldDB" id="A0A8H6CE98"/>
<feature type="region of interest" description="Disordered" evidence="1">
    <location>
        <begin position="280"/>
        <end position="312"/>
    </location>
</feature>
<dbReference type="RefSeq" id="XP_037151302.1">
    <property type="nucleotide sequence ID" value="XM_037292763.1"/>
</dbReference>
<gene>
    <name evidence="2" type="ORF">HO133_001835</name>
</gene>
<evidence type="ECO:0000313" key="2">
    <source>
        <dbReference type="EMBL" id="KAF6221867.1"/>
    </source>
</evidence>
<dbReference type="GeneID" id="59330249"/>
<comment type="caution">
    <text evidence="2">The sequence shown here is derived from an EMBL/GenBank/DDBJ whole genome shotgun (WGS) entry which is preliminary data.</text>
</comment>
<name>A0A8H6CE98_9LECA</name>
<feature type="compositionally biased region" description="Low complexity" evidence="1">
    <location>
        <begin position="280"/>
        <end position="293"/>
    </location>
</feature>
<proteinExistence type="predicted"/>
<sequence>MAGHAGPQLQPSIIPVLYNRAFLEKHNIDITDYGKHFCTENSKQGKVITRRDIEWYWEGNIRAEFDTVDPSHNRLISQTKCPKFELYWLGKTAVAALQAKKLLHEQQGLWLLKPKRKEIKHFEGALILGNDTERWIVPDVSLMAIGDICFTTFAHNVRAANVGDNLSDSMLFRLWGTLVKKAYDFVPKEVQIEKLKEAFSMHPPTTEAGFDEFFETSSKKRKTAPSSKDDAFSDDYSVGTQKRRRVSLGEVHIRRFDKESTLDPTLKPILKHTYKTSLRATAGPSASASLGSSTKDDGGESGEKRVDPTQKKIQALEKKLAELEVAKDEAEHRFQSERGMRRGAETKIAWLEKDLQKSEDLVAQLRKRSTESV</sequence>
<keyword evidence="3" id="KW-1185">Reference proteome</keyword>
<organism evidence="2 3">
    <name type="scientific">Letharia lupina</name>
    <dbReference type="NCBI Taxonomy" id="560253"/>
    <lineage>
        <taxon>Eukaryota</taxon>
        <taxon>Fungi</taxon>
        <taxon>Dikarya</taxon>
        <taxon>Ascomycota</taxon>
        <taxon>Pezizomycotina</taxon>
        <taxon>Lecanoromycetes</taxon>
        <taxon>OSLEUM clade</taxon>
        <taxon>Lecanoromycetidae</taxon>
        <taxon>Lecanorales</taxon>
        <taxon>Lecanorineae</taxon>
        <taxon>Parmeliaceae</taxon>
        <taxon>Letharia</taxon>
    </lineage>
</organism>
<dbReference type="Proteomes" id="UP000593566">
    <property type="component" value="Unassembled WGS sequence"/>
</dbReference>
<evidence type="ECO:0000313" key="3">
    <source>
        <dbReference type="Proteomes" id="UP000593566"/>
    </source>
</evidence>
<dbReference type="EMBL" id="JACCJB010000013">
    <property type="protein sequence ID" value="KAF6221867.1"/>
    <property type="molecule type" value="Genomic_DNA"/>
</dbReference>
<accession>A0A8H6CE98</accession>
<reference evidence="2 3" key="1">
    <citation type="journal article" date="2020" name="Genomics">
        <title>Complete, high-quality genomes from long-read metagenomic sequencing of two wolf lichen thalli reveals enigmatic genome architecture.</title>
        <authorList>
            <person name="McKenzie S.K."/>
            <person name="Walston R.F."/>
            <person name="Allen J.L."/>
        </authorList>
    </citation>
    <scope>NUCLEOTIDE SEQUENCE [LARGE SCALE GENOMIC DNA]</scope>
    <source>
        <strain evidence="2">WasteWater1</strain>
    </source>
</reference>
<feature type="compositionally biased region" description="Basic and acidic residues" evidence="1">
    <location>
        <begin position="294"/>
        <end position="312"/>
    </location>
</feature>
<evidence type="ECO:0000256" key="1">
    <source>
        <dbReference type="SAM" id="MobiDB-lite"/>
    </source>
</evidence>